<dbReference type="OrthoDB" id="20689at2759"/>
<feature type="domain" description="LIM zinc-binding" evidence="6">
    <location>
        <begin position="73"/>
        <end position="132"/>
    </location>
</feature>
<dbReference type="InterPro" id="IPR001781">
    <property type="entry name" value="Znf_LIM"/>
</dbReference>
<evidence type="ECO:0000259" key="7">
    <source>
        <dbReference type="PROSITE" id="PS50238"/>
    </source>
</evidence>
<dbReference type="GO" id="GO:0007165">
    <property type="term" value="P:signal transduction"/>
    <property type="evidence" value="ECO:0007669"/>
    <property type="project" value="InterPro"/>
</dbReference>
<protein>
    <submittedName>
        <fullName evidence="8">RhoGAP-domain-containing protein</fullName>
    </submittedName>
</protein>
<feature type="domain" description="LIM zinc-binding" evidence="6">
    <location>
        <begin position="366"/>
        <end position="428"/>
    </location>
</feature>
<evidence type="ECO:0000256" key="3">
    <source>
        <dbReference type="ARBA" id="ARBA00022833"/>
    </source>
</evidence>
<dbReference type="GO" id="GO:0005096">
    <property type="term" value="F:GTPase activator activity"/>
    <property type="evidence" value="ECO:0007669"/>
    <property type="project" value="UniProtKB-KW"/>
</dbReference>
<feature type="compositionally biased region" description="Low complexity" evidence="5">
    <location>
        <begin position="1019"/>
        <end position="1041"/>
    </location>
</feature>
<evidence type="ECO:0000313" key="9">
    <source>
        <dbReference type="Proteomes" id="UP000242146"/>
    </source>
</evidence>
<dbReference type="GO" id="GO:0051056">
    <property type="term" value="P:regulation of small GTPase mediated signal transduction"/>
    <property type="evidence" value="ECO:0007669"/>
    <property type="project" value="TreeGrafter"/>
</dbReference>
<dbReference type="CDD" id="cd09391">
    <property type="entry name" value="LIM1_Lrg1p_like"/>
    <property type="match status" value="1"/>
</dbReference>
<dbReference type="PANTHER" id="PTHR14963:SF1">
    <property type="entry name" value="RHO GTPASE-ACTIVATING PROTEIN CONUNDRUM"/>
    <property type="match status" value="1"/>
</dbReference>
<comment type="caution">
    <text evidence="8">The sequence shown here is derived from an EMBL/GenBank/DDBJ whole genome shotgun (WGS) entry which is preliminary data.</text>
</comment>
<evidence type="ECO:0000256" key="5">
    <source>
        <dbReference type="SAM" id="MobiDB-lite"/>
    </source>
</evidence>
<evidence type="ECO:0000256" key="4">
    <source>
        <dbReference type="PROSITE-ProRule" id="PRU00125"/>
    </source>
</evidence>
<feature type="region of interest" description="Disordered" evidence="5">
    <location>
        <begin position="904"/>
        <end position="935"/>
    </location>
</feature>
<dbReference type="Gene3D" id="2.10.110.10">
    <property type="entry name" value="Cysteine Rich Protein"/>
    <property type="match status" value="3"/>
</dbReference>
<dbReference type="PROSITE" id="PS00478">
    <property type="entry name" value="LIM_DOMAIN_1"/>
    <property type="match status" value="3"/>
</dbReference>
<feature type="compositionally biased region" description="Polar residues" evidence="5">
    <location>
        <begin position="991"/>
        <end position="1007"/>
    </location>
</feature>
<dbReference type="InterPro" id="IPR000198">
    <property type="entry name" value="RhoGAP_dom"/>
</dbReference>
<dbReference type="Gene3D" id="1.10.555.10">
    <property type="entry name" value="Rho GTPase activation protein"/>
    <property type="match status" value="1"/>
</dbReference>
<name>A0A1X2GGK6_9FUNG</name>
<dbReference type="EMBL" id="MCGT01000016">
    <property type="protein sequence ID" value="ORX53237.1"/>
    <property type="molecule type" value="Genomic_DNA"/>
</dbReference>
<dbReference type="Pfam" id="PF00620">
    <property type="entry name" value="RhoGAP"/>
    <property type="match status" value="1"/>
</dbReference>
<feature type="region of interest" description="Disordered" evidence="5">
    <location>
        <begin position="957"/>
        <end position="1041"/>
    </location>
</feature>
<feature type="compositionally biased region" description="Low complexity" evidence="5">
    <location>
        <begin position="915"/>
        <end position="931"/>
    </location>
</feature>
<feature type="compositionally biased region" description="Polar residues" evidence="5">
    <location>
        <begin position="958"/>
        <end position="976"/>
    </location>
</feature>
<dbReference type="PANTHER" id="PTHR14963">
    <property type="entry name" value="RHO GTPASE ACTIVATING PROTEIN 18,19-RELATED"/>
    <property type="match status" value="1"/>
</dbReference>
<dbReference type="GO" id="GO:0030833">
    <property type="term" value="P:regulation of actin filament polymerization"/>
    <property type="evidence" value="ECO:0007669"/>
    <property type="project" value="TreeGrafter"/>
</dbReference>
<dbReference type="Proteomes" id="UP000242146">
    <property type="component" value="Unassembled WGS sequence"/>
</dbReference>
<keyword evidence="1" id="KW-0343">GTPase activation</keyword>
<dbReference type="InterPro" id="IPR008936">
    <property type="entry name" value="Rho_GTPase_activation_prot"/>
</dbReference>
<accession>A0A1X2GGK6</accession>
<dbReference type="SMART" id="SM00324">
    <property type="entry name" value="RhoGAP"/>
    <property type="match status" value="1"/>
</dbReference>
<feature type="domain" description="Rho-GAP" evidence="7">
    <location>
        <begin position="658"/>
        <end position="860"/>
    </location>
</feature>
<keyword evidence="9" id="KW-1185">Reference proteome</keyword>
<proteinExistence type="predicted"/>
<reference evidence="8 9" key="1">
    <citation type="submission" date="2016-07" db="EMBL/GenBank/DDBJ databases">
        <title>Pervasive Adenine N6-methylation of Active Genes in Fungi.</title>
        <authorList>
            <consortium name="DOE Joint Genome Institute"/>
            <person name="Mondo S.J."/>
            <person name="Dannebaum R.O."/>
            <person name="Kuo R.C."/>
            <person name="Labutti K."/>
            <person name="Haridas S."/>
            <person name="Kuo A."/>
            <person name="Salamov A."/>
            <person name="Ahrendt S.R."/>
            <person name="Lipzen A."/>
            <person name="Sullivan W."/>
            <person name="Andreopoulos W.B."/>
            <person name="Clum A."/>
            <person name="Lindquist E."/>
            <person name="Daum C."/>
            <person name="Ramamoorthy G.K."/>
            <person name="Gryganskyi A."/>
            <person name="Culley D."/>
            <person name="Magnuson J.K."/>
            <person name="James T.Y."/>
            <person name="O'Malley M.A."/>
            <person name="Stajich J.E."/>
            <person name="Spatafora J.W."/>
            <person name="Visel A."/>
            <person name="Grigoriev I.V."/>
        </authorList>
    </citation>
    <scope>NUCLEOTIDE SEQUENCE [LARGE SCALE GENOMIC DNA]</scope>
    <source>
        <strain evidence="8 9">NRRL 3301</strain>
    </source>
</reference>
<dbReference type="PROSITE" id="PS50023">
    <property type="entry name" value="LIM_DOMAIN_2"/>
    <property type="match status" value="3"/>
</dbReference>
<keyword evidence="3 4" id="KW-0862">Zinc</keyword>
<dbReference type="PROSITE" id="PS50238">
    <property type="entry name" value="RHOGAP"/>
    <property type="match status" value="1"/>
</dbReference>
<dbReference type="SMART" id="SM00132">
    <property type="entry name" value="LIM"/>
    <property type="match status" value="3"/>
</dbReference>
<evidence type="ECO:0000259" key="6">
    <source>
        <dbReference type="PROSITE" id="PS50023"/>
    </source>
</evidence>
<dbReference type="CDD" id="cd09392">
    <property type="entry name" value="LIM2_Lrg1p_like"/>
    <property type="match status" value="1"/>
</dbReference>
<evidence type="ECO:0000313" key="8">
    <source>
        <dbReference type="EMBL" id="ORX53237.1"/>
    </source>
</evidence>
<sequence length="1041" mass="116281">MTSIEPVLLNCDKCQQSLEGEFIRALDGAYHWQCFLCLDCHEPVASKFFPIEAVDGKQQPLCERDYFRRLNLVCDQCGDALKGPYITAVGKKFHLDHFSCTTCGEVFGADDPYYEHNNSVYCYYHYSVNYAIRCTGCCTAILKQFVEVNRNNIDEHWHPECYMINKFWNVKVAKTQYPSSNDASHLTAAELKTLQTTMEDKVYRIWTVLSAFEDSSAACISAMLMHVSKQSYTEILRKADYFVLHVRVLFNAIDALAVQYHQLTKKDLSYSWEASMLYKQVTGFFYSVSQSQQDTPRGIGFTNDLLSLITGLAQYLKSLIRLGLTAALDLDNMNDTKAVSQFLSQLVKLANGRTQNDLVTYTPTAVHCHVCQQLCDDQCFQYDKLRWHTACFSCSKCCTPLADNLDTALIDDKSTIYCQHCGSDAMHTGFQKVSQLQQLGLILFGALIQLYMVLGAPDLATHSKTMDDGIKAIPTKKPMISTKNLPTVQEKKQEDDDDIHLGDIKRTKSLHMNRNDGARRIDKQSTLMETPSPTTAYLTNQLTTSPIDATLEKPTVLSRATSTTKQPKPHRPSQEYVKTVPKAKFYYFAELGALDHYILKHIAVLYLHEMFKDHILLEELTDLIDDKKNSSLWGKFVTSLKTTGNKKGHAKVEGTFGVALEVLVDKAGVETNLGHSPTRLRVPCLMDDVISALKQTDVSVEGIFRKNGNIRQLKDLCDEIDKHGHEVNLANESAIQLAALLKKFLRDLPEPLLTFRLYKVFTLIARLPKQSERIRATHLACCLLPKPNRDTLEVLFVFIQWVSTFAHLENDTGNKMHLNNLATMIAPNLLYPKSKDPAKDDSIAVIDAVYVLLQHQEEFTTVPEDFVPLLETISYGEMDLDLNVRQLLKKCELAMKKRAATQVDTLPPLPSSQIPGMPASSSAPATPDPSSHLADPLAATDLSQVACSLPTPLPMQLPITTTPFPNSDLTSSQQTVSPLPPRQPLLRSQSANATTTFDTNQVDSSCHNEAPLSPPLLPSLPDAPSTETPSTETPSTDAPVA</sequence>
<keyword evidence="2 4" id="KW-0479">Metal-binding</keyword>
<dbReference type="SUPFAM" id="SSF48350">
    <property type="entry name" value="GTPase activation domain, GAP"/>
    <property type="match status" value="1"/>
</dbReference>
<evidence type="ECO:0000256" key="2">
    <source>
        <dbReference type="ARBA" id="ARBA00022723"/>
    </source>
</evidence>
<dbReference type="AlphaFoldDB" id="A0A1X2GGK6"/>
<dbReference type="Pfam" id="PF00412">
    <property type="entry name" value="LIM"/>
    <property type="match status" value="2"/>
</dbReference>
<dbReference type="GO" id="GO:0046872">
    <property type="term" value="F:metal ion binding"/>
    <property type="evidence" value="ECO:0007669"/>
    <property type="project" value="UniProtKB-KW"/>
</dbReference>
<organism evidence="8 9">
    <name type="scientific">Hesseltinella vesiculosa</name>
    <dbReference type="NCBI Taxonomy" id="101127"/>
    <lineage>
        <taxon>Eukaryota</taxon>
        <taxon>Fungi</taxon>
        <taxon>Fungi incertae sedis</taxon>
        <taxon>Mucoromycota</taxon>
        <taxon>Mucoromycotina</taxon>
        <taxon>Mucoromycetes</taxon>
        <taxon>Mucorales</taxon>
        <taxon>Cunninghamellaceae</taxon>
        <taxon>Hesseltinella</taxon>
    </lineage>
</organism>
<dbReference type="SUPFAM" id="SSF57716">
    <property type="entry name" value="Glucocorticoid receptor-like (DNA-binding domain)"/>
    <property type="match status" value="2"/>
</dbReference>
<evidence type="ECO:0000256" key="1">
    <source>
        <dbReference type="ARBA" id="ARBA00022468"/>
    </source>
</evidence>
<dbReference type="STRING" id="101127.A0A1X2GGK6"/>
<dbReference type="GO" id="GO:0005737">
    <property type="term" value="C:cytoplasm"/>
    <property type="evidence" value="ECO:0007669"/>
    <property type="project" value="TreeGrafter"/>
</dbReference>
<feature type="domain" description="LIM zinc-binding" evidence="6">
    <location>
        <begin position="9"/>
        <end position="72"/>
    </location>
</feature>
<keyword evidence="4" id="KW-0440">LIM domain</keyword>
<gene>
    <name evidence="8" type="ORF">DM01DRAFT_1306299</name>
</gene>